<organism evidence="4 5">
    <name type="scientific">Psychrosphaera algicola</name>
    <dbReference type="NCBI Taxonomy" id="3023714"/>
    <lineage>
        <taxon>Bacteria</taxon>
        <taxon>Pseudomonadati</taxon>
        <taxon>Pseudomonadota</taxon>
        <taxon>Gammaproteobacteria</taxon>
        <taxon>Alteromonadales</taxon>
        <taxon>Pseudoalteromonadaceae</taxon>
        <taxon>Psychrosphaera</taxon>
    </lineage>
</organism>
<dbReference type="Proteomes" id="UP001528411">
    <property type="component" value="Unassembled WGS sequence"/>
</dbReference>
<protein>
    <recommendedName>
        <fullName evidence="2">Macrodomain Ori protein</fullName>
    </recommendedName>
</protein>
<keyword evidence="5" id="KW-1185">Reference proteome</keyword>
<evidence type="ECO:0000256" key="2">
    <source>
        <dbReference type="ARBA" id="ARBA00093628"/>
    </source>
</evidence>
<accession>A0ABT5FG70</accession>
<comment type="similarity">
    <text evidence="1">Belongs to the MaoP family.</text>
</comment>
<dbReference type="Pfam" id="PF04219">
    <property type="entry name" value="DUF413"/>
    <property type="match status" value="1"/>
</dbReference>
<comment type="caution">
    <text evidence="4">The sequence shown here is derived from an EMBL/GenBank/DDBJ whole genome shotgun (WGS) entry which is preliminary data.</text>
</comment>
<evidence type="ECO:0000256" key="1">
    <source>
        <dbReference type="ARBA" id="ARBA00093464"/>
    </source>
</evidence>
<evidence type="ECO:0000313" key="5">
    <source>
        <dbReference type="Proteomes" id="UP001528411"/>
    </source>
</evidence>
<evidence type="ECO:0000256" key="3">
    <source>
        <dbReference type="SAM" id="Coils"/>
    </source>
</evidence>
<name>A0ABT5FG70_9GAMM</name>
<dbReference type="EMBL" id="JAQOMS010000002">
    <property type="protein sequence ID" value="MDC2890094.1"/>
    <property type="molecule type" value="Genomic_DNA"/>
</dbReference>
<reference evidence="4 5" key="1">
    <citation type="submission" date="2023-01" db="EMBL/GenBank/DDBJ databases">
        <title>Psychrosphaera sp. nov., isolated from marine algae.</title>
        <authorList>
            <person name="Bayburt H."/>
            <person name="Choi B.J."/>
            <person name="Kim J.M."/>
            <person name="Choi D.G."/>
            <person name="Jeon C.O."/>
        </authorList>
    </citation>
    <scope>NUCLEOTIDE SEQUENCE [LARGE SCALE GENOMIC DNA]</scope>
    <source>
        <strain evidence="4 5">G1-22</strain>
    </source>
</reference>
<sequence>MECKLLFSKIGFEVKTSMSEFHGFMQSSEFYDDKNFPKGFKRSGDFTIAESEILSSLGSRLAQLKQKKVAAETDAEKHFLEMCEHNLLPESVVERVWAKYENIITTGKPKYTLTAKAEDVEDDPDIDDDDL</sequence>
<proteinExistence type="inferred from homology"/>
<gene>
    <name evidence="4" type="primary">maoP</name>
    <name evidence="4" type="ORF">PN838_16640</name>
</gene>
<dbReference type="InterPro" id="IPR007335">
    <property type="entry name" value="DUF413"/>
</dbReference>
<dbReference type="RefSeq" id="WP_272181388.1">
    <property type="nucleotide sequence ID" value="NZ_JAQOMS010000002.1"/>
</dbReference>
<feature type="coiled-coil region" evidence="3">
    <location>
        <begin position="54"/>
        <end position="81"/>
    </location>
</feature>
<evidence type="ECO:0000313" key="4">
    <source>
        <dbReference type="EMBL" id="MDC2890094.1"/>
    </source>
</evidence>
<keyword evidence="3" id="KW-0175">Coiled coil</keyword>